<gene>
    <name evidence="1" type="ORF">HPB48_024637</name>
</gene>
<dbReference type="OMA" id="IKYWLES"/>
<dbReference type="Pfam" id="PF04488">
    <property type="entry name" value="Gly_transf_sug"/>
    <property type="match status" value="1"/>
</dbReference>
<dbReference type="OrthoDB" id="6150660at2759"/>
<protein>
    <recommendedName>
        <fullName evidence="3">Alpha-1,4-N-acetylglucosaminyltransferase</fullName>
    </recommendedName>
</protein>
<evidence type="ECO:0008006" key="3">
    <source>
        <dbReference type="Google" id="ProtNLM"/>
    </source>
</evidence>
<dbReference type="Gene3D" id="3.90.550.20">
    <property type="match status" value="1"/>
</dbReference>
<evidence type="ECO:0000313" key="1">
    <source>
        <dbReference type="EMBL" id="KAH9383395.1"/>
    </source>
</evidence>
<organism evidence="1 2">
    <name type="scientific">Haemaphysalis longicornis</name>
    <name type="common">Bush tick</name>
    <dbReference type="NCBI Taxonomy" id="44386"/>
    <lineage>
        <taxon>Eukaryota</taxon>
        <taxon>Metazoa</taxon>
        <taxon>Ecdysozoa</taxon>
        <taxon>Arthropoda</taxon>
        <taxon>Chelicerata</taxon>
        <taxon>Arachnida</taxon>
        <taxon>Acari</taxon>
        <taxon>Parasitiformes</taxon>
        <taxon>Ixodida</taxon>
        <taxon>Ixodoidea</taxon>
        <taxon>Ixodidae</taxon>
        <taxon>Haemaphysalinae</taxon>
        <taxon>Haemaphysalis</taxon>
    </lineage>
</organism>
<dbReference type="InterPro" id="IPR007577">
    <property type="entry name" value="GlycoTrfase_DXD_sugar-bd_CS"/>
</dbReference>
<dbReference type="VEuPathDB" id="VectorBase:HLOH_056153"/>
<dbReference type="AlphaFoldDB" id="A0A9J6H6X9"/>
<comment type="caution">
    <text evidence="1">The sequence shown here is derived from an EMBL/GenBank/DDBJ whole genome shotgun (WGS) entry which is preliminary data.</text>
</comment>
<evidence type="ECO:0000313" key="2">
    <source>
        <dbReference type="Proteomes" id="UP000821853"/>
    </source>
</evidence>
<dbReference type="InterPro" id="IPR029044">
    <property type="entry name" value="Nucleotide-diphossugar_trans"/>
</dbReference>
<name>A0A9J6H6X9_HAELO</name>
<dbReference type="SUPFAM" id="SSF53448">
    <property type="entry name" value="Nucleotide-diphospho-sugar transferases"/>
    <property type="match status" value="1"/>
</dbReference>
<dbReference type="PANTHER" id="PTHR46830">
    <property type="entry name" value="TRANSFERASE, PUTATIVE-RELATED"/>
    <property type="match status" value="1"/>
</dbReference>
<dbReference type="EMBL" id="JABSTR010001085">
    <property type="protein sequence ID" value="KAH9383395.1"/>
    <property type="molecule type" value="Genomic_DNA"/>
</dbReference>
<dbReference type="PANTHER" id="PTHR46830:SF1">
    <property type="entry name" value="ALPHA-1,4-N-ACETYLGLUCOSAMINYLTRANSFERASE"/>
    <property type="match status" value="1"/>
</dbReference>
<dbReference type="Proteomes" id="UP000821853">
    <property type="component" value="Unassembled WGS sequence"/>
</dbReference>
<proteinExistence type="predicted"/>
<keyword evidence="2" id="KW-1185">Reference proteome</keyword>
<reference evidence="1 2" key="1">
    <citation type="journal article" date="2020" name="Cell">
        <title>Large-Scale Comparative Analyses of Tick Genomes Elucidate Their Genetic Diversity and Vector Capacities.</title>
        <authorList>
            <consortium name="Tick Genome and Microbiome Consortium (TIGMIC)"/>
            <person name="Jia N."/>
            <person name="Wang J."/>
            <person name="Shi W."/>
            <person name="Du L."/>
            <person name="Sun Y."/>
            <person name="Zhan W."/>
            <person name="Jiang J.F."/>
            <person name="Wang Q."/>
            <person name="Zhang B."/>
            <person name="Ji P."/>
            <person name="Bell-Sakyi L."/>
            <person name="Cui X.M."/>
            <person name="Yuan T.T."/>
            <person name="Jiang B.G."/>
            <person name="Yang W.F."/>
            <person name="Lam T.T."/>
            <person name="Chang Q.C."/>
            <person name="Ding S.J."/>
            <person name="Wang X.J."/>
            <person name="Zhu J.G."/>
            <person name="Ruan X.D."/>
            <person name="Zhao L."/>
            <person name="Wei J.T."/>
            <person name="Ye R.Z."/>
            <person name="Que T.C."/>
            <person name="Du C.H."/>
            <person name="Zhou Y.H."/>
            <person name="Cheng J.X."/>
            <person name="Dai P.F."/>
            <person name="Guo W.B."/>
            <person name="Han X.H."/>
            <person name="Huang E.J."/>
            <person name="Li L.F."/>
            <person name="Wei W."/>
            <person name="Gao Y.C."/>
            <person name="Liu J.Z."/>
            <person name="Shao H.Z."/>
            <person name="Wang X."/>
            <person name="Wang C.C."/>
            <person name="Yang T.C."/>
            <person name="Huo Q.B."/>
            <person name="Li W."/>
            <person name="Chen H.Y."/>
            <person name="Chen S.E."/>
            <person name="Zhou L.G."/>
            <person name="Ni X.B."/>
            <person name="Tian J.H."/>
            <person name="Sheng Y."/>
            <person name="Liu T."/>
            <person name="Pan Y.S."/>
            <person name="Xia L.Y."/>
            <person name="Li J."/>
            <person name="Zhao F."/>
            <person name="Cao W.C."/>
        </authorList>
    </citation>
    <scope>NUCLEOTIDE SEQUENCE [LARGE SCALE GENOMIC DNA]</scope>
    <source>
        <strain evidence="1">HaeL-2018</strain>
    </source>
</reference>
<sequence length="304" mass="35073">MAVVQPALKLIALLPPCLPRWNQQELNFTDVVYYRSMYINHRPQQIMVHCSPCPFSGPYVHLLEGINFTFVPTKFPKSILGQPILIPHHSTDVVRLLALMKYGGVYLDHDVFVVRSLRPLLRYEAAMFCRDGLIGNMMLFFHKNSRFLRLFLQTYRYYDGNLWYYNGGYLPDFMVRRNHSHLVRCLPNGLEGDGHMWSVLYAPHAYADWRNMYAIHTIEKWRDSASYDPLPPYVGFSETNIRDLNNAFGELSRSVLFGTSDFVPPDVPILSVAELAAKKDRGEDLTHVSPQSANSKVFWLSPPK</sequence>
<accession>A0A9J6H6X9</accession>